<dbReference type="Proteomes" id="UP000001660">
    <property type="component" value="Chromosome"/>
</dbReference>
<reference evidence="1 2" key="1">
    <citation type="journal article" date="2010" name="Proc. Natl. Acad. Sci. U.S.A.">
        <title>A Nitrospira metagenome illuminates the physiology and evolution of globally important nitrite-oxidizing bacteria.</title>
        <authorList>
            <person name="Lucker S."/>
            <person name="Wagner M."/>
            <person name="Maixner F."/>
            <person name="Pelletier E."/>
            <person name="Koch H."/>
            <person name="Vacherie B."/>
            <person name="Rattei T."/>
            <person name="Sinninghe Damste J."/>
            <person name="Spieck E."/>
            <person name="Le Paslier D."/>
            <person name="Daims H."/>
        </authorList>
    </citation>
    <scope>NUCLEOTIDE SEQUENCE [LARGE SCALE GENOMIC DNA]</scope>
</reference>
<dbReference type="AlphaFoldDB" id="D8PAT7"/>
<keyword evidence="2" id="KW-1185">Reference proteome</keyword>
<name>D8PAT7_9BACT</name>
<proteinExistence type="predicted"/>
<protein>
    <submittedName>
        <fullName evidence="1">Uncharacterized protein</fullName>
    </submittedName>
</protein>
<dbReference type="EMBL" id="FP929003">
    <property type="protein sequence ID" value="CBK40346.1"/>
    <property type="molecule type" value="Genomic_DNA"/>
</dbReference>
<sequence>MFTDSDRFIRASFSHLPVQDTDCIHACYSSCIGGVSLTPLVITLGIGKKGASQAANAGPCQMREPRLRGKIR</sequence>
<evidence type="ECO:0000313" key="1">
    <source>
        <dbReference type="EMBL" id="CBK40346.1"/>
    </source>
</evidence>
<accession>D8PAT7</accession>
<organism evidence="1 2">
    <name type="scientific">Nitrospira defluvii</name>
    <dbReference type="NCBI Taxonomy" id="330214"/>
    <lineage>
        <taxon>Bacteria</taxon>
        <taxon>Pseudomonadati</taxon>
        <taxon>Nitrospirota</taxon>
        <taxon>Nitrospiria</taxon>
        <taxon>Nitrospirales</taxon>
        <taxon>Nitrospiraceae</taxon>
        <taxon>Nitrospira</taxon>
    </lineage>
</organism>
<dbReference type="STRING" id="330214.NIDE0572"/>
<evidence type="ECO:0000313" key="2">
    <source>
        <dbReference type="Proteomes" id="UP000001660"/>
    </source>
</evidence>
<dbReference type="KEGG" id="nde:NIDE0572"/>
<gene>
    <name evidence="1" type="ORF">NIDE0572</name>
</gene>
<dbReference type="HOGENOM" id="CLU_2714895_0_0_0"/>